<dbReference type="EMBL" id="JBBMFJ010000023">
    <property type="protein sequence ID" value="MEQ2563682.1"/>
    <property type="molecule type" value="Genomic_DNA"/>
</dbReference>
<dbReference type="PANTHER" id="PTHR42967">
    <property type="entry name" value="METAL DEPENDENT HYDROLASE"/>
    <property type="match status" value="1"/>
</dbReference>
<dbReference type="SUPFAM" id="SSF56281">
    <property type="entry name" value="Metallo-hydrolase/oxidoreductase"/>
    <property type="match status" value="1"/>
</dbReference>
<organism evidence="1 2">
    <name type="scientific">Ventrimonas faecis</name>
    <dbReference type="NCBI Taxonomy" id="3133170"/>
    <lineage>
        <taxon>Bacteria</taxon>
        <taxon>Bacillati</taxon>
        <taxon>Bacillota</taxon>
        <taxon>Clostridia</taxon>
        <taxon>Lachnospirales</taxon>
        <taxon>Lachnospiraceae</taxon>
        <taxon>Ventrimonas</taxon>
    </lineage>
</organism>
<dbReference type="Gene3D" id="3.60.15.10">
    <property type="entry name" value="Ribonuclease Z/Hydroxyacylglutathione hydrolase-like"/>
    <property type="match status" value="1"/>
</dbReference>
<dbReference type="Proteomes" id="UP001437460">
    <property type="component" value="Unassembled WGS sequence"/>
</dbReference>
<gene>
    <name evidence="1" type="ORF">WMO41_11000</name>
</gene>
<keyword evidence="2" id="KW-1185">Reference proteome</keyword>
<protein>
    <submittedName>
        <fullName evidence="1">MBL fold metallo-hydrolase</fullName>
    </submittedName>
</protein>
<dbReference type="Pfam" id="PF13483">
    <property type="entry name" value="Lactamase_B_3"/>
    <property type="match status" value="1"/>
</dbReference>
<dbReference type="RefSeq" id="WP_349229794.1">
    <property type="nucleotide sequence ID" value="NZ_JBBMFJ010000023.1"/>
</dbReference>
<accession>A0ABV1HMY2</accession>
<dbReference type="PANTHER" id="PTHR42967:SF1">
    <property type="entry name" value="MBL FOLD METALLO-HYDROLASE"/>
    <property type="match status" value="1"/>
</dbReference>
<evidence type="ECO:0000313" key="2">
    <source>
        <dbReference type="Proteomes" id="UP001437460"/>
    </source>
</evidence>
<name>A0ABV1HMY2_9FIRM</name>
<comment type="caution">
    <text evidence="1">The sequence shown here is derived from an EMBL/GenBank/DDBJ whole genome shotgun (WGS) entry which is preliminary data.</text>
</comment>
<reference evidence="1 2" key="1">
    <citation type="submission" date="2024-03" db="EMBL/GenBank/DDBJ databases">
        <title>Human intestinal bacterial collection.</title>
        <authorList>
            <person name="Pauvert C."/>
            <person name="Hitch T.C.A."/>
            <person name="Clavel T."/>
        </authorList>
    </citation>
    <scope>NUCLEOTIDE SEQUENCE [LARGE SCALE GENOMIC DNA]</scope>
    <source>
        <strain evidence="1 2">CLA-AP-H27</strain>
    </source>
</reference>
<proteinExistence type="predicted"/>
<sequence length="267" mass="30395">MKITYIHHSGYLVETDQALLLFDFVEGTLPALTPEKDLFVFVSHRHGDHFSPKIFDLAAAHPRIRFILSDDIWQNKVPDHLHGLAWFMDPGKVLEFKEGGGLRVTTFKSTDEGVAFVVETGIASAFQSDATLTDVSCSESYTIYHAGDLNNWRWNGEDLAWNNNMSTNYRRELEKIKASGFHPDVAMVPLDGRQEDLFYLGLDDFMRTVGAEMVFPMHFWEDFSVIPALKKLDCSAEYRDRVADIRKAGQRFFFPAFPDNRSGGETT</sequence>
<dbReference type="InterPro" id="IPR036866">
    <property type="entry name" value="RibonucZ/Hydroxyglut_hydro"/>
</dbReference>
<evidence type="ECO:0000313" key="1">
    <source>
        <dbReference type="EMBL" id="MEQ2563682.1"/>
    </source>
</evidence>